<evidence type="ECO:0000313" key="1">
    <source>
        <dbReference type="EMBL" id="GIF82149.1"/>
    </source>
</evidence>
<reference evidence="1 2" key="1">
    <citation type="submission" date="2021-01" db="EMBL/GenBank/DDBJ databases">
        <title>Whole genome shotgun sequence of Catellatospora bangladeshensis NBRC 107357.</title>
        <authorList>
            <person name="Komaki H."/>
            <person name="Tamura T."/>
        </authorList>
    </citation>
    <scope>NUCLEOTIDE SEQUENCE [LARGE SCALE GENOMIC DNA]</scope>
    <source>
        <strain evidence="1 2">NBRC 107357</strain>
    </source>
</reference>
<dbReference type="Proteomes" id="UP000601223">
    <property type="component" value="Unassembled WGS sequence"/>
</dbReference>
<organism evidence="1 2">
    <name type="scientific">Catellatospora bangladeshensis</name>
    <dbReference type="NCBI Taxonomy" id="310355"/>
    <lineage>
        <taxon>Bacteria</taxon>
        <taxon>Bacillati</taxon>
        <taxon>Actinomycetota</taxon>
        <taxon>Actinomycetes</taxon>
        <taxon>Micromonosporales</taxon>
        <taxon>Micromonosporaceae</taxon>
        <taxon>Catellatospora</taxon>
    </lineage>
</organism>
<keyword evidence="2" id="KW-1185">Reference proteome</keyword>
<sequence>MTDTLIGLDLVPWAHIRSSSLNNSLEVPLQLRRLAEEVDGVPEQWADRLHQLVVHEHSACIVQSAEYVAPFLVGLCSSDRPAVVRQSLLLLIDLTTEPFHPEITHGNSGVHERTQRAIRAGRGDYLRLLNAPDRGTRQAALDLLNVLDECDAEVNG</sequence>
<gene>
    <name evidence="1" type="ORF">Cba03nite_34980</name>
</gene>
<dbReference type="EMBL" id="BONF01000018">
    <property type="protein sequence ID" value="GIF82149.1"/>
    <property type="molecule type" value="Genomic_DNA"/>
</dbReference>
<accession>A0A8J3JS11</accession>
<protein>
    <submittedName>
        <fullName evidence="1">Uncharacterized protein</fullName>
    </submittedName>
</protein>
<dbReference type="RefSeq" id="WP_203746958.1">
    <property type="nucleotide sequence ID" value="NZ_BONF01000018.1"/>
</dbReference>
<name>A0A8J3JS11_9ACTN</name>
<evidence type="ECO:0000313" key="2">
    <source>
        <dbReference type="Proteomes" id="UP000601223"/>
    </source>
</evidence>
<dbReference type="AlphaFoldDB" id="A0A8J3JS11"/>
<proteinExistence type="predicted"/>
<comment type="caution">
    <text evidence="1">The sequence shown here is derived from an EMBL/GenBank/DDBJ whole genome shotgun (WGS) entry which is preliminary data.</text>
</comment>